<name>R4YZA3_9ACTN</name>
<protein>
    <submittedName>
        <fullName evidence="5">Putative Esterase/lipase</fullName>
    </submittedName>
</protein>
<dbReference type="OrthoDB" id="9803828at2"/>
<dbReference type="PANTHER" id="PTHR48081:SF30">
    <property type="entry name" value="ACETYL-HYDROLASE LIPR-RELATED"/>
    <property type="match status" value="1"/>
</dbReference>
<dbReference type="Proteomes" id="UP000018291">
    <property type="component" value="Unassembled WGS sequence"/>
</dbReference>
<dbReference type="GO" id="GO:0004806">
    <property type="term" value="F:triacylglycerol lipase activity"/>
    <property type="evidence" value="ECO:0007669"/>
    <property type="project" value="TreeGrafter"/>
</dbReference>
<proteinExistence type="inferred from homology"/>
<dbReference type="Pfam" id="PF07859">
    <property type="entry name" value="Abhydrolase_3"/>
    <property type="match status" value="1"/>
</dbReference>
<gene>
    <name evidence="5" type="ORF">BN381_290146</name>
</gene>
<feature type="domain" description="Alpha/beta hydrolase fold-3" evidence="4">
    <location>
        <begin position="116"/>
        <end position="316"/>
    </location>
</feature>
<feature type="active site" evidence="3">
    <location>
        <position position="189"/>
    </location>
</feature>
<dbReference type="InterPro" id="IPR033140">
    <property type="entry name" value="Lipase_GDXG_put_SER_AS"/>
</dbReference>
<comment type="similarity">
    <text evidence="1">Belongs to the 'GDXG' lipolytic enzyme family.</text>
</comment>
<dbReference type="RefSeq" id="WP_012226867.1">
    <property type="nucleotide sequence ID" value="NZ_HG422565.1"/>
</dbReference>
<dbReference type="AlphaFoldDB" id="R4YZA3"/>
<dbReference type="PROSITE" id="PS01174">
    <property type="entry name" value="LIPASE_GDXG_SER"/>
    <property type="match status" value="1"/>
</dbReference>
<comment type="caution">
    <text evidence="5">The sequence shown here is derived from an EMBL/GenBank/DDBJ whole genome shotgun (WGS) entry which is preliminary data.</text>
</comment>
<evidence type="ECO:0000256" key="1">
    <source>
        <dbReference type="ARBA" id="ARBA00010515"/>
    </source>
</evidence>
<evidence type="ECO:0000256" key="2">
    <source>
        <dbReference type="ARBA" id="ARBA00022801"/>
    </source>
</evidence>
<sequence>MNEISDQHEIAGRETDPVVLRPLETSTGPADSLGASFRATEVPAWSSPRRLRAVNAAARRLASPRLATDPLEIRAVIDRLARLQPPPHGVVTRRGTVAGVPGEWVLPKKMSGTNTLLYLHGGGYIAGGPHTHRSLVGALARRLGHRAFVPDYRLAPEHRYPAALDDARSVYDHLVVDVGERSLVVAGDSAGGGLATALLLDRRDAGVAMPARLALISPWVDLTGPHAEAIESRAATDVVMRADQIRAAARSYAGDDVAAPGASPLWADLSGLPSTLVQVGSAELLGVEGEILAGRMAAVGVPVRLEVWQHMAHVFQTVPVLKEQRPALDRLAAHLLGSDGDSGDRAQLP</sequence>
<keyword evidence="2" id="KW-0378">Hydrolase</keyword>
<dbReference type="STRING" id="1229780.BN381_290146"/>
<dbReference type="PANTHER" id="PTHR48081">
    <property type="entry name" value="AB HYDROLASE SUPERFAMILY PROTEIN C4A8.06C"/>
    <property type="match status" value="1"/>
</dbReference>
<organism evidence="5 6">
    <name type="scientific">Candidatus Neomicrothrix parvicella RN1</name>
    <dbReference type="NCBI Taxonomy" id="1229780"/>
    <lineage>
        <taxon>Bacteria</taxon>
        <taxon>Bacillati</taxon>
        <taxon>Actinomycetota</taxon>
        <taxon>Acidimicrobiia</taxon>
        <taxon>Acidimicrobiales</taxon>
        <taxon>Microthrixaceae</taxon>
        <taxon>Candidatus Neomicrothrix</taxon>
    </lineage>
</organism>
<accession>R4YZA3</accession>
<evidence type="ECO:0000313" key="6">
    <source>
        <dbReference type="Proteomes" id="UP000018291"/>
    </source>
</evidence>
<reference evidence="5 6" key="1">
    <citation type="journal article" date="2013" name="ISME J.">
        <title>Metabolic model for the filamentous 'Candidatus Microthrix parvicella' based on genomic and metagenomic analyses.</title>
        <authorList>
            <person name="Jon McIlroy S."/>
            <person name="Kristiansen R."/>
            <person name="Albertsen M."/>
            <person name="Michael Karst S."/>
            <person name="Rossetti S."/>
            <person name="Lund Nielsen J."/>
            <person name="Tandoi V."/>
            <person name="James Seviour R."/>
            <person name="Nielsen P.H."/>
        </authorList>
    </citation>
    <scope>NUCLEOTIDE SEQUENCE [LARGE SCALE GENOMIC DNA]</scope>
    <source>
        <strain evidence="5 6">RN1</strain>
    </source>
</reference>
<evidence type="ECO:0000256" key="3">
    <source>
        <dbReference type="PROSITE-ProRule" id="PRU10038"/>
    </source>
</evidence>
<dbReference type="HOGENOM" id="CLU_012494_13_1_11"/>
<dbReference type="Gene3D" id="3.40.50.1820">
    <property type="entry name" value="alpha/beta hydrolase"/>
    <property type="match status" value="1"/>
</dbReference>
<dbReference type="SUPFAM" id="SSF53474">
    <property type="entry name" value="alpha/beta-Hydrolases"/>
    <property type="match status" value="1"/>
</dbReference>
<evidence type="ECO:0000259" key="4">
    <source>
        <dbReference type="Pfam" id="PF07859"/>
    </source>
</evidence>
<evidence type="ECO:0000313" key="5">
    <source>
        <dbReference type="EMBL" id="CCM63778.1"/>
    </source>
</evidence>
<dbReference type="eggNOG" id="COG0657">
    <property type="taxonomic scope" value="Bacteria"/>
</dbReference>
<dbReference type="InterPro" id="IPR050300">
    <property type="entry name" value="GDXG_lipolytic_enzyme"/>
</dbReference>
<dbReference type="InterPro" id="IPR013094">
    <property type="entry name" value="AB_hydrolase_3"/>
</dbReference>
<keyword evidence="6" id="KW-1185">Reference proteome</keyword>
<dbReference type="InterPro" id="IPR029058">
    <property type="entry name" value="AB_hydrolase_fold"/>
</dbReference>
<dbReference type="EMBL" id="CANL01000022">
    <property type="protein sequence ID" value="CCM63778.1"/>
    <property type="molecule type" value="Genomic_DNA"/>
</dbReference>